<name>A0A1B7IV60_9ENTR</name>
<evidence type="ECO:0000313" key="2">
    <source>
        <dbReference type="Proteomes" id="UP000078410"/>
    </source>
</evidence>
<dbReference type="AlphaFoldDB" id="A0A1B7IV60"/>
<keyword evidence="2" id="KW-1185">Reference proteome</keyword>
<proteinExistence type="predicted"/>
<gene>
    <name evidence="1" type="ORF">M975_0387</name>
</gene>
<comment type="caution">
    <text evidence="1">The sequence shown here is derived from an EMBL/GenBank/DDBJ whole genome shotgun (WGS) entry which is preliminary data.</text>
</comment>
<evidence type="ECO:0000313" key="1">
    <source>
        <dbReference type="EMBL" id="OAT33852.1"/>
    </source>
</evidence>
<dbReference type="Proteomes" id="UP000078410">
    <property type="component" value="Unassembled WGS sequence"/>
</dbReference>
<protein>
    <submittedName>
        <fullName evidence="1">Uncharacterized protein</fullName>
    </submittedName>
</protein>
<organism evidence="1 2">
    <name type="scientific">Buttiauxella brennerae ATCC 51605</name>
    <dbReference type="NCBI Taxonomy" id="1354251"/>
    <lineage>
        <taxon>Bacteria</taxon>
        <taxon>Pseudomonadati</taxon>
        <taxon>Pseudomonadota</taxon>
        <taxon>Gammaproteobacteria</taxon>
        <taxon>Enterobacterales</taxon>
        <taxon>Enterobacteriaceae</taxon>
        <taxon>Buttiauxella</taxon>
    </lineage>
</organism>
<dbReference type="PATRIC" id="fig|1354251.4.peg.398"/>
<accession>A0A1B7IV60</accession>
<dbReference type="EMBL" id="LXER01000006">
    <property type="protein sequence ID" value="OAT33852.1"/>
    <property type="molecule type" value="Genomic_DNA"/>
</dbReference>
<reference evidence="1 2" key="1">
    <citation type="submission" date="2016-04" db="EMBL/GenBank/DDBJ databases">
        <title>ATOL: Assembling a taxonomically balanced genome-scale reconstruction of the evolutionary history of the Enterobacteriaceae.</title>
        <authorList>
            <person name="Plunkett G.III."/>
            <person name="Neeno-Eckwall E.C."/>
            <person name="Glasner J.D."/>
            <person name="Perna N.T."/>
        </authorList>
    </citation>
    <scope>NUCLEOTIDE SEQUENCE [LARGE SCALE GENOMIC DNA]</scope>
    <source>
        <strain evidence="1 2">ATCC 51605</strain>
    </source>
</reference>
<sequence length="135" mass="14735">MNPSEVVAAQGNGAHLISPEKYKGSVGKVRIDNVSIGSDLYTVTFLFDSSDRLVQTNVASNEKKNEGIVARQFGTLNQLLTQKYGKPEFSDPNKATWKLPDTTVELSQMVISGIMAQTVVRYIPNSKVANDTSNL</sequence>